<accession>A0A1E3NVB4</accession>
<sequence>MESHHLEWNCRFKDKASAKYMSYDDFYWDAITNNLYIHSRKFGIRKLGKESRDEFKLFFEADVEYVYTLKDFVDDLQTQAAKRVKYLEKKFADPISEAGKLRMKSLRLILKKPDDKTEEDEQNHKDINEQIKVIEMKYKDEFKEIDDSKRALFKAKVEAVIKLIDSPSWRSKLTNREIDWADMIFNDDFEEEYFDEILSEKTNKKKFETFRRILGEFM</sequence>
<protein>
    <submittedName>
        <fullName evidence="1">Uncharacterized protein</fullName>
    </submittedName>
</protein>
<evidence type="ECO:0000313" key="2">
    <source>
        <dbReference type="Proteomes" id="UP000094112"/>
    </source>
</evidence>
<dbReference type="Proteomes" id="UP000094112">
    <property type="component" value="Unassembled WGS sequence"/>
</dbReference>
<gene>
    <name evidence="1" type="ORF">WICANDRAFT_70938</name>
</gene>
<dbReference type="AlphaFoldDB" id="A0A1E3NVB4"/>
<keyword evidence="2" id="KW-1185">Reference proteome</keyword>
<dbReference type="EMBL" id="KV454214">
    <property type="protein sequence ID" value="ODQ56970.1"/>
    <property type="molecule type" value="Genomic_DNA"/>
</dbReference>
<reference evidence="1 2" key="1">
    <citation type="journal article" date="2016" name="Proc. Natl. Acad. Sci. U.S.A.">
        <title>Comparative genomics of biotechnologically important yeasts.</title>
        <authorList>
            <person name="Riley R."/>
            <person name="Haridas S."/>
            <person name="Wolfe K.H."/>
            <person name="Lopes M.R."/>
            <person name="Hittinger C.T."/>
            <person name="Goeker M."/>
            <person name="Salamov A.A."/>
            <person name="Wisecaver J.H."/>
            <person name="Long T.M."/>
            <person name="Calvey C.H."/>
            <person name="Aerts A.L."/>
            <person name="Barry K.W."/>
            <person name="Choi C."/>
            <person name="Clum A."/>
            <person name="Coughlan A.Y."/>
            <person name="Deshpande S."/>
            <person name="Douglass A.P."/>
            <person name="Hanson S.J."/>
            <person name="Klenk H.-P."/>
            <person name="LaButti K.M."/>
            <person name="Lapidus A."/>
            <person name="Lindquist E.A."/>
            <person name="Lipzen A.M."/>
            <person name="Meier-Kolthoff J.P."/>
            <person name="Ohm R.A."/>
            <person name="Otillar R.P."/>
            <person name="Pangilinan J.L."/>
            <person name="Peng Y."/>
            <person name="Rokas A."/>
            <person name="Rosa C.A."/>
            <person name="Scheuner C."/>
            <person name="Sibirny A.A."/>
            <person name="Slot J.C."/>
            <person name="Stielow J.B."/>
            <person name="Sun H."/>
            <person name="Kurtzman C.P."/>
            <person name="Blackwell M."/>
            <person name="Grigoriev I.V."/>
            <person name="Jeffries T.W."/>
        </authorList>
    </citation>
    <scope>NUCLEOTIDE SEQUENCE [LARGE SCALE GENOMIC DNA]</scope>
    <source>
        <strain evidence="2">ATCC 58044 / CBS 1984 / NCYC 433 / NRRL Y-366-8</strain>
    </source>
</reference>
<evidence type="ECO:0000313" key="1">
    <source>
        <dbReference type="EMBL" id="ODQ56970.1"/>
    </source>
</evidence>
<name>A0A1E3NVB4_WICAA</name>
<dbReference type="GeneID" id="30201469"/>
<proteinExistence type="predicted"/>
<organism evidence="1 2">
    <name type="scientific">Wickerhamomyces anomalus (strain ATCC 58044 / CBS 1984 / NCYC 433 / NRRL Y-366-8)</name>
    <name type="common">Yeast</name>
    <name type="synonym">Hansenula anomala</name>
    <dbReference type="NCBI Taxonomy" id="683960"/>
    <lineage>
        <taxon>Eukaryota</taxon>
        <taxon>Fungi</taxon>
        <taxon>Dikarya</taxon>
        <taxon>Ascomycota</taxon>
        <taxon>Saccharomycotina</taxon>
        <taxon>Saccharomycetes</taxon>
        <taxon>Phaffomycetales</taxon>
        <taxon>Wickerhamomycetaceae</taxon>
        <taxon>Wickerhamomyces</taxon>
    </lineage>
</organism>
<dbReference type="RefSeq" id="XP_019036177.1">
    <property type="nucleotide sequence ID" value="XM_019184223.1"/>
</dbReference>